<dbReference type="Pfam" id="PF13580">
    <property type="entry name" value="SIS_2"/>
    <property type="match status" value="1"/>
</dbReference>
<name>A0A3D4V944_9BACT</name>
<dbReference type="PROSITE" id="PS51464">
    <property type="entry name" value="SIS"/>
    <property type="match status" value="1"/>
</dbReference>
<reference evidence="2 3" key="1">
    <citation type="journal article" date="2018" name="Nat. Biotechnol.">
        <title>A standardized bacterial taxonomy based on genome phylogeny substantially revises the tree of life.</title>
        <authorList>
            <person name="Parks D.H."/>
            <person name="Chuvochina M."/>
            <person name="Waite D.W."/>
            <person name="Rinke C."/>
            <person name="Skarshewski A."/>
            <person name="Chaumeil P.A."/>
            <person name="Hugenholtz P."/>
        </authorList>
    </citation>
    <scope>NUCLEOTIDE SEQUENCE [LARGE SCALE GENOMIC DNA]</scope>
    <source>
        <strain evidence="2">UBA8844</strain>
    </source>
</reference>
<comment type="caution">
    <text evidence="2">The sequence shown here is derived from an EMBL/GenBank/DDBJ whole genome shotgun (WGS) entry which is preliminary data.</text>
</comment>
<organism evidence="2 3">
    <name type="scientific">Gemmatimonas aurantiaca</name>
    <dbReference type="NCBI Taxonomy" id="173480"/>
    <lineage>
        <taxon>Bacteria</taxon>
        <taxon>Pseudomonadati</taxon>
        <taxon>Gemmatimonadota</taxon>
        <taxon>Gemmatimonadia</taxon>
        <taxon>Gemmatimonadales</taxon>
        <taxon>Gemmatimonadaceae</taxon>
        <taxon>Gemmatimonas</taxon>
    </lineage>
</organism>
<accession>A0A3D4V944</accession>
<gene>
    <name evidence="2" type="ORF">DGD08_10630</name>
</gene>
<dbReference type="OMA" id="EMHILMI"/>
<dbReference type="PANTHER" id="PTHR30390">
    <property type="entry name" value="SEDOHEPTULOSE 7-PHOSPHATE ISOMERASE / DNAA INITIATOR-ASSOCIATING FACTOR FOR REPLICATION INITIATION"/>
    <property type="match status" value="1"/>
</dbReference>
<dbReference type="InterPro" id="IPR050099">
    <property type="entry name" value="SIS_GmhA/DiaA_subfam"/>
</dbReference>
<sequence length="205" mass="21757">MTDIRRDIVTGALAESADALNALRNNAATLDAIMAAGALLAETLSGRGRVYSCGNGGSMSDAMHFAEELSGRYRQNRRALAAQAISDVGHLSCVANDFGYEQVFARYVEAHGQAGDVLVAISTSGTSPNVLRAAEVARARGMHVVAFTGRRDTPLGALADIELCTPAGRYADRVQELHIKVIHILLELVEQALFPELSTPPAHST</sequence>
<proteinExistence type="predicted"/>
<dbReference type="Gene3D" id="3.40.50.10490">
    <property type="entry name" value="Glucose-6-phosphate isomerase like protein, domain 1"/>
    <property type="match status" value="1"/>
</dbReference>
<dbReference type="SUPFAM" id="SSF53697">
    <property type="entry name" value="SIS domain"/>
    <property type="match status" value="1"/>
</dbReference>
<dbReference type="CDD" id="cd05006">
    <property type="entry name" value="SIS_GmhA"/>
    <property type="match status" value="1"/>
</dbReference>
<protein>
    <submittedName>
        <fullName evidence="2">SIS domain-containing protein</fullName>
    </submittedName>
</protein>
<evidence type="ECO:0000313" key="2">
    <source>
        <dbReference type="EMBL" id="HCT57643.1"/>
    </source>
</evidence>
<feature type="domain" description="SIS" evidence="1">
    <location>
        <begin position="40"/>
        <end position="199"/>
    </location>
</feature>
<dbReference type="Proteomes" id="UP000264071">
    <property type="component" value="Unassembled WGS sequence"/>
</dbReference>
<dbReference type="GO" id="GO:0097367">
    <property type="term" value="F:carbohydrate derivative binding"/>
    <property type="evidence" value="ECO:0007669"/>
    <property type="project" value="InterPro"/>
</dbReference>
<dbReference type="InterPro" id="IPR046348">
    <property type="entry name" value="SIS_dom_sf"/>
</dbReference>
<dbReference type="PANTHER" id="PTHR30390:SF7">
    <property type="entry name" value="PHOSPHOHEPTOSE ISOMERASE"/>
    <property type="match status" value="1"/>
</dbReference>
<dbReference type="AlphaFoldDB" id="A0A3D4V944"/>
<dbReference type="GO" id="GO:1901135">
    <property type="term" value="P:carbohydrate derivative metabolic process"/>
    <property type="evidence" value="ECO:0007669"/>
    <property type="project" value="InterPro"/>
</dbReference>
<evidence type="ECO:0000259" key="1">
    <source>
        <dbReference type="PROSITE" id="PS51464"/>
    </source>
</evidence>
<dbReference type="InterPro" id="IPR035461">
    <property type="entry name" value="GmhA/DiaA"/>
</dbReference>
<evidence type="ECO:0000313" key="3">
    <source>
        <dbReference type="Proteomes" id="UP000264071"/>
    </source>
</evidence>
<dbReference type="InterPro" id="IPR001347">
    <property type="entry name" value="SIS_dom"/>
</dbReference>
<dbReference type="EMBL" id="DPIY01000010">
    <property type="protein sequence ID" value="HCT57643.1"/>
    <property type="molecule type" value="Genomic_DNA"/>
</dbReference>